<dbReference type="InterPro" id="IPR011009">
    <property type="entry name" value="Kinase-like_dom_sf"/>
</dbReference>
<dbReference type="EMBL" id="QUTE01001607">
    <property type="protein sequence ID" value="RHZ41169.1"/>
    <property type="molecule type" value="Genomic_DNA"/>
</dbReference>
<dbReference type="Gene3D" id="1.10.510.10">
    <property type="entry name" value="Transferase(Phosphotransferase) domain 1"/>
    <property type="match status" value="1"/>
</dbReference>
<dbReference type="InterPro" id="IPR036457">
    <property type="entry name" value="PPM-type-like_dom_sf"/>
</dbReference>
<dbReference type="FunFam" id="1.10.510.10:FF:000571">
    <property type="entry name" value="Maternal embryonic leucine zipper kinase"/>
    <property type="match status" value="1"/>
</dbReference>
<keyword evidence="3 7" id="KW-0547">Nucleotide-binding</keyword>
<evidence type="ECO:0000256" key="4">
    <source>
        <dbReference type="ARBA" id="ARBA00022801"/>
    </source>
</evidence>
<dbReference type="AlphaFoldDB" id="A0A397FYF4"/>
<dbReference type="CDD" id="cd14008">
    <property type="entry name" value="STKc_LKB1_CaMKK"/>
    <property type="match status" value="1"/>
</dbReference>
<feature type="region of interest" description="Disordered" evidence="9">
    <location>
        <begin position="592"/>
        <end position="615"/>
    </location>
</feature>
<evidence type="ECO:0000259" key="11">
    <source>
        <dbReference type="PROSITE" id="PS51746"/>
    </source>
</evidence>
<dbReference type="CDD" id="cd00143">
    <property type="entry name" value="PP2Cc"/>
    <property type="match status" value="1"/>
</dbReference>
<dbReference type="GO" id="GO:0005524">
    <property type="term" value="F:ATP binding"/>
    <property type="evidence" value="ECO:0007669"/>
    <property type="project" value="UniProtKB-UniRule"/>
</dbReference>
<dbReference type="PROSITE" id="PS00108">
    <property type="entry name" value="PROTEIN_KINASE_ST"/>
    <property type="match status" value="1"/>
</dbReference>
<dbReference type="Pfam" id="PF00069">
    <property type="entry name" value="Pkinase"/>
    <property type="match status" value="1"/>
</dbReference>
<evidence type="ECO:0000256" key="1">
    <source>
        <dbReference type="ARBA" id="ARBA00004170"/>
    </source>
</evidence>
<dbReference type="GO" id="GO:0004674">
    <property type="term" value="F:protein serine/threonine kinase activity"/>
    <property type="evidence" value="ECO:0007669"/>
    <property type="project" value="TreeGrafter"/>
</dbReference>
<evidence type="ECO:0000256" key="5">
    <source>
        <dbReference type="ARBA" id="ARBA00022840"/>
    </source>
</evidence>
<dbReference type="PROSITE" id="PS50011">
    <property type="entry name" value="PROTEIN_KINASE_DOM"/>
    <property type="match status" value="1"/>
</dbReference>
<dbReference type="InterPro" id="IPR017441">
    <property type="entry name" value="Protein_kinase_ATP_BS"/>
</dbReference>
<protein>
    <recommendedName>
        <fullName evidence="14">CAMKK/CAMKK-META protein kinase</fullName>
    </recommendedName>
</protein>
<dbReference type="PROSITE" id="PS00107">
    <property type="entry name" value="PROTEIN_KINASE_ATP"/>
    <property type="match status" value="1"/>
</dbReference>
<dbReference type="InterPro" id="IPR001932">
    <property type="entry name" value="PPM-type_phosphatase-like_dom"/>
</dbReference>
<evidence type="ECO:0000256" key="8">
    <source>
        <dbReference type="RuleBase" id="RU003465"/>
    </source>
</evidence>
<feature type="domain" description="Protein kinase" evidence="10">
    <location>
        <begin position="246"/>
        <end position="522"/>
    </location>
</feature>
<keyword evidence="2" id="KW-0479">Metal-binding</keyword>
<feature type="region of interest" description="Disordered" evidence="9">
    <location>
        <begin position="143"/>
        <end position="165"/>
    </location>
</feature>
<sequence length="1059" mass="114731">MGSGGRMPVPSSRGRGMPRGRGPARGGGRMGSSGRSEISASRSSDKYTVDYSAVPDRGMAVASDNVDYGQNENVSSDEASGSSDSDNEVATNWLETSTTSPIGVVDEIDDRSDSEPDGGDVEDWLSTAKELPRIQDIATSACTPPAEVKSPPVGFVPTDDSKRPINPTTIGAEVLKSQDKPKLFVRQPSTGQNANFITPLSPTQPANIRDTTVVKKKKAELPTHNLPHPRPISGDWLNSRTMINNYIILESLGAGSYAEVKLCKEKGTGRLFAMKFIDRDVMHKQAKLNKQPDNLMDIKREIAIMKKLNHPNVLRLFEVMDDPHMNKLFLVLEYMQLGDLLSFKKSQKKLAGATTTVDTVCEPMSDRELHGVALQVLQGLAYLHEQNIVHGDLKPQNLLIGERGVVKIADFGISQNLYGSKQKLLEAMGTPAFMSPEMCSGVQYSGQLADVWAVGATLYMLKFGNPPFIAKSALQVFDKIQNDPLVFPTAIDALLADFLGGIMTKDPMKRLALHEVMMHPWITKERHPPGRQPSPPKPLASSVPITVSVDEINSAIHESPTSSLPAVRVQSQLPFPVSPKGAPLDIITPKCPPSSANGSHKPDASGIPTNTPTNPKCNADLQVLHAEQGSSRRRLTSPTNKRKFVLTNEETHYRSERFAQKRSHPKLVPSGDDALAVSTHGIDVETDSDDGDDENDDVLDDAEAMYQSSNRLDELLLTTLAPTRHTVLPTIKANLSSSLYSNTPQSVTEHAGNSRLRVRMGVSSMQGRRSTQEDRWVVIPNVHAHAEDQAVDAMVRHGEQANSLAFVGLYDGHGGDGCAVLLQERLHVHLFQHMAVPLPEAASLIVTLQQLCVAFDATVCDELYASDSPSGSTATFCILDGTASGALRLVVGHVGDCRALLCRKGKCIPLTSDHRCSSQSEHDKVVESGGSIINNRVNGVLAITRTFGDLEFKGREVKAAQQAAQVYSQESVGTVLDATPDVVIVDVQSDDAFVLFACDGVWEVMTNDVAVAFVQSRLQAHGSIHVAADELAHEAIQRLSSDNVTVVLVQLNSHLVESL</sequence>
<dbReference type="FunFam" id="3.30.200.20:FF:000042">
    <property type="entry name" value="Aurora kinase A"/>
    <property type="match status" value="1"/>
</dbReference>
<dbReference type="GO" id="GO:0016020">
    <property type="term" value="C:membrane"/>
    <property type="evidence" value="ECO:0007669"/>
    <property type="project" value="UniProtKB-SubCell"/>
</dbReference>
<evidence type="ECO:0000259" key="10">
    <source>
        <dbReference type="PROSITE" id="PS50011"/>
    </source>
</evidence>
<organism evidence="12 13">
    <name type="scientific">Aphanomyces astaci</name>
    <name type="common">Crayfish plague agent</name>
    <dbReference type="NCBI Taxonomy" id="112090"/>
    <lineage>
        <taxon>Eukaryota</taxon>
        <taxon>Sar</taxon>
        <taxon>Stramenopiles</taxon>
        <taxon>Oomycota</taxon>
        <taxon>Saprolegniomycetes</taxon>
        <taxon>Saprolegniales</taxon>
        <taxon>Verrucalvaceae</taxon>
        <taxon>Aphanomyces</taxon>
    </lineage>
</organism>
<comment type="similarity">
    <text evidence="8">Belongs to the PP2C family.</text>
</comment>
<keyword evidence="5 7" id="KW-0067">ATP-binding</keyword>
<name>A0A397FYF4_APHAT</name>
<dbReference type="PANTHER" id="PTHR24346">
    <property type="entry name" value="MAP/MICROTUBULE AFFINITY-REGULATING KINASE"/>
    <property type="match status" value="1"/>
</dbReference>
<reference evidence="12 13" key="1">
    <citation type="submission" date="2018-08" db="EMBL/GenBank/DDBJ databases">
        <title>Aphanomyces genome sequencing and annotation.</title>
        <authorList>
            <person name="Minardi D."/>
            <person name="Oidtmann B."/>
            <person name="Van Der Giezen M."/>
            <person name="Studholme D.J."/>
        </authorList>
    </citation>
    <scope>NUCLEOTIDE SEQUENCE [LARGE SCALE GENOMIC DNA]</scope>
    <source>
        <strain evidence="12 13">197901</strain>
    </source>
</reference>
<feature type="domain" description="PPM-type phosphatase" evidence="11">
    <location>
        <begin position="759"/>
        <end position="1051"/>
    </location>
</feature>
<feature type="region of interest" description="Disordered" evidence="9">
    <location>
        <begin position="1"/>
        <end position="121"/>
    </location>
</feature>
<dbReference type="GO" id="GO:0005737">
    <property type="term" value="C:cytoplasm"/>
    <property type="evidence" value="ECO:0007669"/>
    <property type="project" value="TreeGrafter"/>
</dbReference>
<gene>
    <name evidence="12" type="ORF">DYB31_003600</name>
</gene>
<dbReference type="PROSITE" id="PS51746">
    <property type="entry name" value="PPM_2"/>
    <property type="match status" value="1"/>
</dbReference>
<dbReference type="InterPro" id="IPR008271">
    <property type="entry name" value="Ser/Thr_kinase_AS"/>
</dbReference>
<dbReference type="SMART" id="SM00220">
    <property type="entry name" value="S_TKc"/>
    <property type="match status" value="1"/>
</dbReference>
<feature type="compositionally biased region" description="Low complexity" evidence="9">
    <location>
        <begin position="32"/>
        <end position="42"/>
    </location>
</feature>
<dbReference type="InterPro" id="IPR000222">
    <property type="entry name" value="PP2C_BS"/>
</dbReference>
<dbReference type="GO" id="GO:0035556">
    <property type="term" value="P:intracellular signal transduction"/>
    <property type="evidence" value="ECO:0007669"/>
    <property type="project" value="TreeGrafter"/>
</dbReference>
<dbReference type="GO" id="GO:0004721">
    <property type="term" value="F:phosphoprotein phosphatase activity"/>
    <property type="evidence" value="ECO:0007669"/>
    <property type="project" value="UniProtKB-KW"/>
</dbReference>
<evidence type="ECO:0000256" key="6">
    <source>
        <dbReference type="ARBA" id="ARBA00022912"/>
    </source>
</evidence>
<dbReference type="SUPFAM" id="SSF56112">
    <property type="entry name" value="Protein kinase-like (PK-like)"/>
    <property type="match status" value="1"/>
</dbReference>
<dbReference type="SMART" id="SM00332">
    <property type="entry name" value="PP2Cc"/>
    <property type="match status" value="1"/>
</dbReference>
<dbReference type="Proteomes" id="UP000266196">
    <property type="component" value="Unassembled WGS sequence"/>
</dbReference>
<evidence type="ECO:0000256" key="9">
    <source>
        <dbReference type="SAM" id="MobiDB-lite"/>
    </source>
</evidence>
<evidence type="ECO:0000256" key="2">
    <source>
        <dbReference type="ARBA" id="ARBA00022723"/>
    </source>
</evidence>
<proteinExistence type="inferred from homology"/>
<feature type="compositionally biased region" description="Gly residues" evidence="9">
    <location>
        <begin position="17"/>
        <end position="31"/>
    </location>
</feature>
<evidence type="ECO:0000256" key="7">
    <source>
        <dbReference type="PROSITE-ProRule" id="PRU10141"/>
    </source>
</evidence>
<keyword evidence="4 8" id="KW-0378">Hydrolase</keyword>
<dbReference type="Pfam" id="PF00481">
    <property type="entry name" value="PP2C"/>
    <property type="match status" value="1"/>
</dbReference>
<dbReference type="Gene3D" id="3.60.40.10">
    <property type="entry name" value="PPM-type phosphatase domain"/>
    <property type="match status" value="1"/>
</dbReference>
<comment type="caution">
    <text evidence="12">The sequence shown here is derived from an EMBL/GenBank/DDBJ whole genome shotgun (WGS) entry which is preliminary data.</text>
</comment>
<keyword evidence="6 8" id="KW-0904">Protein phosphatase</keyword>
<accession>A0A397FYF4</accession>
<dbReference type="VEuPathDB" id="FungiDB:H257_04328"/>
<dbReference type="GO" id="GO:0046872">
    <property type="term" value="F:metal ion binding"/>
    <property type="evidence" value="ECO:0007669"/>
    <property type="project" value="UniProtKB-KW"/>
</dbReference>
<dbReference type="SUPFAM" id="SSF81606">
    <property type="entry name" value="PP2C-like"/>
    <property type="match status" value="1"/>
</dbReference>
<dbReference type="PROSITE" id="PS01032">
    <property type="entry name" value="PPM_1"/>
    <property type="match status" value="1"/>
</dbReference>
<evidence type="ECO:0000313" key="12">
    <source>
        <dbReference type="EMBL" id="RHZ41169.1"/>
    </source>
</evidence>
<feature type="compositionally biased region" description="Acidic residues" evidence="9">
    <location>
        <begin position="106"/>
        <end position="121"/>
    </location>
</feature>
<feature type="compositionally biased region" description="Polar residues" evidence="9">
    <location>
        <begin position="88"/>
        <end position="101"/>
    </location>
</feature>
<evidence type="ECO:0000313" key="13">
    <source>
        <dbReference type="Proteomes" id="UP000266196"/>
    </source>
</evidence>
<evidence type="ECO:0000256" key="3">
    <source>
        <dbReference type="ARBA" id="ARBA00022741"/>
    </source>
</evidence>
<dbReference type="PANTHER" id="PTHR24346:SF77">
    <property type="entry name" value="SERINE THREONINE PROTEIN KINASE"/>
    <property type="match status" value="1"/>
</dbReference>
<feature type="binding site" evidence="7">
    <location>
        <position position="275"/>
    </location>
    <ligand>
        <name>ATP</name>
        <dbReference type="ChEBI" id="CHEBI:30616"/>
    </ligand>
</feature>
<comment type="subcellular location">
    <subcellularLocation>
        <location evidence="1">Membrane</location>
        <topology evidence="1">Peripheral membrane protein</topology>
    </subcellularLocation>
</comment>
<evidence type="ECO:0008006" key="14">
    <source>
        <dbReference type="Google" id="ProtNLM"/>
    </source>
</evidence>
<dbReference type="InterPro" id="IPR000719">
    <property type="entry name" value="Prot_kinase_dom"/>
</dbReference>